<feature type="transmembrane region" description="Helical" evidence="6">
    <location>
        <begin position="226"/>
        <end position="247"/>
    </location>
</feature>
<feature type="compositionally biased region" description="Basic and acidic residues" evidence="5">
    <location>
        <begin position="100"/>
        <end position="109"/>
    </location>
</feature>
<dbReference type="AlphaFoldDB" id="A0A854QML4"/>
<dbReference type="GO" id="GO:0016020">
    <property type="term" value="C:membrane"/>
    <property type="evidence" value="ECO:0007669"/>
    <property type="project" value="UniProtKB-SubCell"/>
</dbReference>
<dbReference type="EMBL" id="AMKT01000034">
    <property type="protein sequence ID" value="OXG23911.1"/>
    <property type="molecule type" value="Genomic_DNA"/>
</dbReference>
<evidence type="ECO:0000256" key="5">
    <source>
        <dbReference type="SAM" id="MobiDB-lite"/>
    </source>
</evidence>
<feature type="region of interest" description="Disordered" evidence="5">
    <location>
        <begin position="145"/>
        <end position="202"/>
    </location>
</feature>
<feature type="transmembrane region" description="Helical" evidence="6">
    <location>
        <begin position="281"/>
        <end position="299"/>
    </location>
</feature>
<protein>
    <recommendedName>
        <fullName evidence="9">DUF803-domain-containing protein</fullName>
    </recommendedName>
</protein>
<keyword evidence="2 6" id="KW-0812">Transmembrane</keyword>
<dbReference type="GO" id="GO:0015095">
    <property type="term" value="F:magnesium ion transmembrane transporter activity"/>
    <property type="evidence" value="ECO:0007669"/>
    <property type="project" value="InterPro"/>
</dbReference>
<evidence type="ECO:0000256" key="4">
    <source>
        <dbReference type="ARBA" id="ARBA00023136"/>
    </source>
</evidence>
<gene>
    <name evidence="7" type="ORF">C361_02453</name>
</gene>
<dbReference type="InterPro" id="IPR037185">
    <property type="entry name" value="EmrE-like"/>
</dbReference>
<feature type="transmembrane region" description="Helical" evidence="6">
    <location>
        <begin position="414"/>
        <end position="433"/>
    </location>
</feature>
<feature type="region of interest" description="Disordered" evidence="5">
    <location>
        <begin position="613"/>
        <end position="686"/>
    </location>
</feature>
<evidence type="ECO:0000256" key="1">
    <source>
        <dbReference type="ARBA" id="ARBA00004141"/>
    </source>
</evidence>
<feature type="transmembrane region" description="Helical" evidence="6">
    <location>
        <begin position="319"/>
        <end position="336"/>
    </location>
</feature>
<evidence type="ECO:0000313" key="7">
    <source>
        <dbReference type="EMBL" id="OXG23911.1"/>
    </source>
</evidence>
<dbReference type="SUPFAM" id="SSF103481">
    <property type="entry name" value="Multidrug resistance efflux transporter EmrE"/>
    <property type="match status" value="1"/>
</dbReference>
<dbReference type="InterPro" id="IPR008521">
    <property type="entry name" value="Mg_trans_NIPA"/>
</dbReference>
<evidence type="ECO:0000313" key="8">
    <source>
        <dbReference type="Proteomes" id="UP000199727"/>
    </source>
</evidence>
<feature type="region of interest" description="Disordered" evidence="5">
    <location>
        <begin position="37"/>
        <end position="109"/>
    </location>
</feature>
<comment type="subcellular location">
    <subcellularLocation>
        <location evidence="1">Membrane</location>
        <topology evidence="1">Multi-pass membrane protein</topology>
    </subcellularLocation>
</comment>
<dbReference type="Pfam" id="PF05653">
    <property type="entry name" value="Mg_trans_NIPA"/>
    <property type="match status" value="1"/>
</dbReference>
<evidence type="ECO:0008006" key="9">
    <source>
        <dbReference type="Google" id="ProtNLM"/>
    </source>
</evidence>
<feature type="compositionally biased region" description="Acidic residues" evidence="5">
    <location>
        <begin position="187"/>
        <end position="202"/>
    </location>
</feature>
<reference evidence="7 8" key="1">
    <citation type="submission" date="2017-06" db="EMBL/GenBank/DDBJ databases">
        <title>Global population genomics of the pathogenic fungus Cryptococcus neoformans var. grubii.</title>
        <authorList>
            <person name="Cuomo C."/>
            <person name="Litvintseva A."/>
            <person name="Chen Y."/>
            <person name="Young S."/>
            <person name="Zeng Q."/>
            <person name="Chapman S."/>
            <person name="Gujja S."/>
            <person name="Saif S."/>
            <person name="Birren B."/>
        </authorList>
    </citation>
    <scope>NUCLEOTIDE SEQUENCE [LARGE SCALE GENOMIC DNA]</scope>
    <source>
        <strain evidence="7 8">Tu259-1</strain>
    </source>
</reference>
<feature type="compositionally biased region" description="Gly residues" evidence="5">
    <location>
        <begin position="625"/>
        <end position="634"/>
    </location>
</feature>
<dbReference type="PANTHER" id="PTHR12570:SF65">
    <property type="entry name" value="MAGNESIUM TRANSPORTER NIPA9-RELATED"/>
    <property type="match status" value="1"/>
</dbReference>
<sequence length="686" mass="73075">MVGVSTSSLIGVGIACAGNVLISLALTIQKLAHRNNEEAQHVDQSPSASDSEPPSRPLRPRSTSRFGDPSPIMEESEPPTPHHDRFIHDDDGNEDGDNENGSRDDRIGEGRYGLGLEGIAAVPVTFVSERSISNPEAACITNYQSNDLSRPSSRGLPPAPIFPPKHTSLRVRLDPNPPAPRHSRQDDSEDESDDEEDEDDEIVGLKITDGRDIGKVEEGMYLKSKLWWLGMVLIAVGEGGNFLSYGFAPASVVAPLGTVALIANCIFAPLILGERFRKRDMVGMALAIIGAVTVVQASSDTSPRLDPDQLLTAVTRLPFLLYTLFSLLLLLLLLFLSNTSFGHSHLTIDVGICALFGGFTVLATKALSSLLSGDFVGAWKSGVTWACLAVVGGTSLGQIKWLNRALMRFQSKEVIPTQFVFFTLAAIIGSAVLYQEFRDITLSRFINFAFGIATIFLGVHLLTSTTSPALTEKDEEGNQAPAEQSYEHVPIPYTTSSTSLHRFFSNTSERTPLIRSITPTALPVPSASSTGGTATGIDGLPRRHSDAPISRVPYSAPLVGSSVYVSGTAPDKSRLTKRTSTSSFQSSIPKLGLGSQAGLLLIATTPPNTGYLASRGRRWSVGPTGKTGAGGVGVGEEEASLETSLEAGLGDEDEGRRGRSKSSAASLFSRSRTSSVARPGGRDTGR</sequence>
<dbReference type="OrthoDB" id="165382at2759"/>
<feature type="compositionally biased region" description="Low complexity" evidence="5">
    <location>
        <begin position="661"/>
        <end position="677"/>
    </location>
</feature>
<keyword evidence="4 6" id="KW-0472">Membrane</keyword>
<feature type="region of interest" description="Disordered" evidence="5">
    <location>
        <begin position="567"/>
        <end position="586"/>
    </location>
</feature>
<keyword evidence="3 6" id="KW-1133">Transmembrane helix</keyword>
<feature type="region of interest" description="Disordered" evidence="5">
    <location>
        <begin position="523"/>
        <end position="543"/>
    </location>
</feature>
<feature type="transmembrane region" description="Helical" evidence="6">
    <location>
        <begin position="253"/>
        <end position="272"/>
    </location>
</feature>
<organism evidence="7 8">
    <name type="scientific">Cryptococcus neoformans Tu259-1</name>
    <dbReference type="NCBI Taxonomy" id="1230072"/>
    <lineage>
        <taxon>Eukaryota</taxon>
        <taxon>Fungi</taxon>
        <taxon>Dikarya</taxon>
        <taxon>Basidiomycota</taxon>
        <taxon>Agaricomycotina</taxon>
        <taxon>Tremellomycetes</taxon>
        <taxon>Tremellales</taxon>
        <taxon>Cryptococcaceae</taxon>
        <taxon>Cryptococcus</taxon>
        <taxon>Cryptococcus neoformans species complex</taxon>
    </lineage>
</organism>
<feature type="compositionally biased region" description="Basic and acidic residues" evidence="5">
    <location>
        <begin position="80"/>
        <end position="90"/>
    </location>
</feature>
<feature type="transmembrane region" description="Helical" evidence="6">
    <location>
        <begin position="348"/>
        <end position="371"/>
    </location>
</feature>
<dbReference type="Proteomes" id="UP000199727">
    <property type="component" value="Unassembled WGS sequence"/>
</dbReference>
<proteinExistence type="predicted"/>
<evidence type="ECO:0000256" key="3">
    <source>
        <dbReference type="ARBA" id="ARBA00022989"/>
    </source>
</evidence>
<feature type="transmembrane region" description="Helical" evidence="6">
    <location>
        <begin position="6"/>
        <end position="28"/>
    </location>
</feature>
<evidence type="ECO:0000256" key="6">
    <source>
        <dbReference type="SAM" id="Phobius"/>
    </source>
</evidence>
<feature type="transmembrane region" description="Helical" evidence="6">
    <location>
        <begin position="445"/>
        <end position="463"/>
    </location>
</feature>
<comment type="caution">
    <text evidence="7">The sequence shown here is derived from an EMBL/GenBank/DDBJ whole genome shotgun (WGS) entry which is preliminary data.</text>
</comment>
<dbReference type="PANTHER" id="PTHR12570">
    <property type="match status" value="1"/>
</dbReference>
<name>A0A854QML4_CRYNE</name>
<accession>A0A854QML4</accession>
<evidence type="ECO:0000256" key="2">
    <source>
        <dbReference type="ARBA" id="ARBA00022692"/>
    </source>
</evidence>